<keyword evidence="2" id="KW-1185">Reference proteome</keyword>
<dbReference type="EMBL" id="KK107556">
    <property type="protein sequence ID" value="EZA48999.1"/>
    <property type="molecule type" value="Genomic_DNA"/>
</dbReference>
<organism evidence="1 2">
    <name type="scientific">Ooceraea biroi</name>
    <name type="common">Clonal raider ant</name>
    <name type="synonym">Cerapachys biroi</name>
    <dbReference type="NCBI Taxonomy" id="2015173"/>
    <lineage>
        <taxon>Eukaryota</taxon>
        <taxon>Metazoa</taxon>
        <taxon>Ecdysozoa</taxon>
        <taxon>Arthropoda</taxon>
        <taxon>Hexapoda</taxon>
        <taxon>Insecta</taxon>
        <taxon>Pterygota</taxon>
        <taxon>Neoptera</taxon>
        <taxon>Endopterygota</taxon>
        <taxon>Hymenoptera</taxon>
        <taxon>Apocrita</taxon>
        <taxon>Aculeata</taxon>
        <taxon>Formicoidea</taxon>
        <taxon>Formicidae</taxon>
        <taxon>Dorylinae</taxon>
        <taxon>Ooceraea</taxon>
    </lineage>
</organism>
<protein>
    <recommendedName>
        <fullName evidence="3">RNA-directed DNA polymerase from mobile element jockey</fullName>
    </recommendedName>
</protein>
<gene>
    <name evidence="1" type="ORF">X777_12850</name>
</gene>
<evidence type="ECO:0000313" key="2">
    <source>
        <dbReference type="Proteomes" id="UP000053097"/>
    </source>
</evidence>
<dbReference type="Proteomes" id="UP000053097">
    <property type="component" value="Unassembled WGS sequence"/>
</dbReference>
<evidence type="ECO:0008006" key="3">
    <source>
        <dbReference type="Google" id="ProtNLM"/>
    </source>
</evidence>
<reference evidence="1 2" key="1">
    <citation type="journal article" date="2014" name="Curr. Biol.">
        <title>The genome of the clonal raider ant Cerapachys biroi.</title>
        <authorList>
            <person name="Oxley P.R."/>
            <person name="Ji L."/>
            <person name="Fetter-Pruneda I."/>
            <person name="McKenzie S.K."/>
            <person name="Li C."/>
            <person name="Hu H."/>
            <person name="Zhang G."/>
            <person name="Kronauer D.J."/>
        </authorList>
    </citation>
    <scope>NUCLEOTIDE SEQUENCE [LARGE SCALE GENOMIC DNA]</scope>
</reference>
<sequence>KRKRFCEMSKRHLKRLVQNDRNVLEYLKLGTYKLPQTNNLKILGLTFDHKLTCKTHINNLKAECQRRINIIKSIVPKWGADQTVILKTYRALVRTNLNYGSIVYASAKPHIINSLNSIHSSGLRLALGAFRSSPITSILAESHQTPLDIRREKLSLTFACKISVNPNNPTY</sequence>
<evidence type="ECO:0000313" key="1">
    <source>
        <dbReference type="EMBL" id="EZA48999.1"/>
    </source>
</evidence>
<accession>A0A026W1R4</accession>
<name>A0A026W1R4_OOCBI</name>
<proteinExistence type="predicted"/>
<dbReference type="AlphaFoldDB" id="A0A026W1R4"/>
<dbReference type="OMA" id="TCKTHIN"/>
<feature type="non-terminal residue" evidence="1">
    <location>
        <position position="1"/>
    </location>
</feature>